<dbReference type="InterPro" id="IPR013154">
    <property type="entry name" value="ADH-like_N"/>
</dbReference>
<keyword evidence="1" id="KW-0521">NADP</keyword>
<dbReference type="EMBL" id="JACIHI010000002">
    <property type="protein sequence ID" value="MBB4438220.1"/>
    <property type="molecule type" value="Genomic_DNA"/>
</dbReference>
<dbReference type="InterPro" id="IPR020843">
    <property type="entry name" value="ER"/>
</dbReference>
<dbReference type="SMART" id="SM00829">
    <property type="entry name" value="PKS_ER"/>
    <property type="match status" value="1"/>
</dbReference>
<dbReference type="GO" id="GO:0070402">
    <property type="term" value="F:NADPH binding"/>
    <property type="evidence" value="ECO:0007669"/>
    <property type="project" value="TreeGrafter"/>
</dbReference>
<feature type="domain" description="Enoyl reductase (ER)" evidence="3">
    <location>
        <begin position="10"/>
        <end position="328"/>
    </location>
</feature>
<dbReference type="Proteomes" id="UP000533724">
    <property type="component" value="Unassembled WGS sequence"/>
</dbReference>
<evidence type="ECO:0000259" key="3">
    <source>
        <dbReference type="SMART" id="SM00829"/>
    </source>
</evidence>
<evidence type="ECO:0000313" key="4">
    <source>
        <dbReference type="EMBL" id="MBB4438220.1"/>
    </source>
</evidence>
<dbReference type="AlphaFoldDB" id="A0A7W6UHG3"/>
<accession>A0A7W6UHG3</accession>
<dbReference type="Gene3D" id="3.40.50.720">
    <property type="entry name" value="NAD(P)-binding Rossmann-like Domain"/>
    <property type="match status" value="1"/>
</dbReference>
<dbReference type="InterPro" id="IPR036291">
    <property type="entry name" value="NAD(P)-bd_dom_sf"/>
</dbReference>
<dbReference type="SUPFAM" id="SSF50129">
    <property type="entry name" value="GroES-like"/>
    <property type="match status" value="1"/>
</dbReference>
<dbReference type="GO" id="GO:0016651">
    <property type="term" value="F:oxidoreductase activity, acting on NAD(P)H"/>
    <property type="evidence" value="ECO:0007669"/>
    <property type="project" value="TreeGrafter"/>
</dbReference>
<comment type="caution">
    <text evidence="4">The sequence shown here is derived from an EMBL/GenBank/DDBJ whole genome shotgun (WGS) entry which is preliminary data.</text>
</comment>
<proteinExistence type="predicted"/>
<dbReference type="InterPro" id="IPR011032">
    <property type="entry name" value="GroES-like_sf"/>
</dbReference>
<sequence>MKAVQYQAYGDYNQNRVVDLPEPQAADGEVLVDMKAFGINPLDNTFRSGHFYAATPKNLPRIGGQTGVGIVAESKSADFAVGERVFVTGRGFGLVADGTWREYVAAPAAGLAKVPDHVDDAHAAAFLAGAGYLTAYLVLTEFTQFKEGQTVLAPGIGGAVGMEAVQLAKVFGASKAISTASTTAKAEQAKAAGHEHVIDLSRESMKDGVMRITDGKGVDVVIDGVSGKLTKDSVGSLAQGGLLAVVGYAGGREAEVDVTDIIWKAATIRGFTMRLFTPEKLGAAQAKLREYLAEKKLQPTVAKKFPLDQAPDAVRYLIEARPFGRVVMTA</sequence>
<evidence type="ECO:0000313" key="5">
    <source>
        <dbReference type="Proteomes" id="UP000533724"/>
    </source>
</evidence>
<dbReference type="Gene3D" id="3.90.180.10">
    <property type="entry name" value="Medium-chain alcohol dehydrogenases, catalytic domain"/>
    <property type="match status" value="1"/>
</dbReference>
<protein>
    <submittedName>
        <fullName evidence="4">NADPH:quinone reductase-like Zn-dependent oxidoreductase</fullName>
    </submittedName>
</protein>
<name>A0A7W6UHG3_9HYPH</name>
<dbReference type="Pfam" id="PF08240">
    <property type="entry name" value="ADH_N"/>
    <property type="match status" value="1"/>
</dbReference>
<keyword evidence="2" id="KW-0560">Oxidoreductase</keyword>
<evidence type="ECO:0000256" key="2">
    <source>
        <dbReference type="ARBA" id="ARBA00023002"/>
    </source>
</evidence>
<dbReference type="InterPro" id="IPR013149">
    <property type="entry name" value="ADH-like_C"/>
</dbReference>
<dbReference type="SUPFAM" id="SSF51735">
    <property type="entry name" value="NAD(P)-binding Rossmann-fold domains"/>
    <property type="match status" value="1"/>
</dbReference>
<organism evidence="4 5">
    <name type="scientific">Rhizobium esperanzae</name>
    <dbReference type="NCBI Taxonomy" id="1967781"/>
    <lineage>
        <taxon>Bacteria</taxon>
        <taxon>Pseudomonadati</taxon>
        <taxon>Pseudomonadota</taxon>
        <taxon>Alphaproteobacteria</taxon>
        <taxon>Hyphomicrobiales</taxon>
        <taxon>Rhizobiaceae</taxon>
        <taxon>Rhizobium/Agrobacterium group</taxon>
        <taxon>Rhizobium</taxon>
    </lineage>
</organism>
<evidence type="ECO:0000256" key="1">
    <source>
        <dbReference type="ARBA" id="ARBA00022857"/>
    </source>
</evidence>
<dbReference type="Pfam" id="PF00107">
    <property type="entry name" value="ADH_zinc_N"/>
    <property type="match status" value="1"/>
</dbReference>
<dbReference type="PANTHER" id="PTHR48106:SF18">
    <property type="entry name" value="QUINONE OXIDOREDUCTASE PIG3"/>
    <property type="match status" value="1"/>
</dbReference>
<gene>
    <name evidence="4" type="ORF">GGE15_001469</name>
</gene>
<reference evidence="4 5" key="1">
    <citation type="submission" date="2020-08" db="EMBL/GenBank/DDBJ databases">
        <title>Genomic Encyclopedia of Type Strains, Phase IV (KMG-V): Genome sequencing to study the core and pangenomes of soil and plant-associated prokaryotes.</title>
        <authorList>
            <person name="Whitman W."/>
        </authorList>
    </citation>
    <scope>NUCLEOTIDE SEQUENCE [LARGE SCALE GENOMIC DNA]</scope>
    <source>
        <strain evidence="4 5">SEMIA 414</strain>
    </source>
</reference>
<dbReference type="RefSeq" id="WP_184498772.1">
    <property type="nucleotide sequence ID" value="NZ_JACIHI010000002.1"/>
</dbReference>
<dbReference type="PANTHER" id="PTHR48106">
    <property type="entry name" value="QUINONE OXIDOREDUCTASE PIG3-RELATED"/>
    <property type="match status" value="1"/>
</dbReference>